<dbReference type="STRING" id="329885.A0A4U0VDM8"/>
<dbReference type="InterPro" id="IPR040366">
    <property type="entry name" value="Nab2/ZC3H14"/>
</dbReference>
<dbReference type="Gene3D" id="4.10.1000.40">
    <property type="match status" value="1"/>
</dbReference>
<dbReference type="Pfam" id="PF14608">
    <property type="entry name" value="zf-CCCH_2"/>
    <property type="match status" value="3"/>
</dbReference>
<keyword evidence="5 8" id="KW-0863">Zinc-finger</keyword>
<feature type="compositionally biased region" description="Basic and acidic residues" evidence="9">
    <location>
        <begin position="328"/>
        <end position="337"/>
    </location>
</feature>
<dbReference type="AlphaFoldDB" id="A0A4U0VDM8"/>
<comment type="similarity">
    <text evidence="2">Belongs to the ZC3H14 family.</text>
</comment>
<dbReference type="InterPro" id="IPR055046">
    <property type="entry name" value="Nab2-like_Znf-CCCH"/>
</dbReference>
<comment type="subcellular location">
    <subcellularLocation>
        <location evidence="1">Nucleus</location>
    </subcellularLocation>
</comment>
<evidence type="ECO:0000256" key="2">
    <source>
        <dbReference type="ARBA" id="ARBA00008423"/>
    </source>
</evidence>
<proteinExistence type="inferred from homology"/>
<reference evidence="11 12" key="1">
    <citation type="submission" date="2017-03" db="EMBL/GenBank/DDBJ databases">
        <title>Genomes of endolithic fungi from Antarctica.</title>
        <authorList>
            <person name="Coleine C."/>
            <person name="Masonjones S."/>
            <person name="Stajich J.E."/>
        </authorList>
    </citation>
    <scope>NUCLEOTIDE SEQUENCE [LARGE SCALE GENOMIC DNA]</scope>
    <source>
        <strain evidence="11 12">CCFEE 5311</strain>
    </source>
</reference>
<keyword evidence="3 8" id="KW-0479">Metal-binding</keyword>
<dbReference type="PANTHER" id="PTHR14738:SF29">
    <property type="entry name" value="ZINC FINGER CCCH DOMAIN-CONTAINING PROTEIN 14"/>
    <property type="match status" value="1"/>
</dbReference>
<feature type="region of interest" description="Disordered" evidence="9">
    <location>
        <begin position="277"/>
        <end position="341"/>
    </location>
</feature>
<feature type="region of interest" description="Disordered" evidence="9">
    <location>
        <begin position="141"/>
        <end position="240"/>
    </location>
</feature>
<protein>
    <recommendedName>
        <fullName evidence="10">C3H1-type domain-containing protein</fullName>
    </recommendedName>
</protein>
<dbReference type="PROSITE" id="PS50103">
    <property type="entry name" value="ZF_C3H1"/>
    <property type="match status" value="1"/>
</dbReference>
<feature type="domain" description="C3H1-type" evidence="10">
    <location>
        <begin position="417"/>
        <end position="442"/>
    </location>
</feature>
<evidence type="ECO:0000313" key="11">
    <source>
        <dbReference type="EMBL" id="TKA47137.1"/>
    </source>
</evidence>
<dbReference type="GO" id="GO:0005737">
    <property type="term" value="C:cytoplasm"/>
    <property type="evidence" value="ECO:0007669"/>
    <property type="project" value="TreeGrafter"/>
</dbReference>
<dbReference type="PANTHER" id="PTHR14738">
    <property type="entry name" value="ZINC FINGER CCCH DOMAIN-CONTAINING PROTEIN 14"/>
    <property type="match status" value="1"/>
</dbReference>
<feature type="compositionally biased region" description="Basic and acidic residues" evidence="9">
    <location>
        <begin position="178"/>
        <end position="188"/>
    </location>
</feature>
<dbReference type="GO" id="GO:0005634">
    <property type="term" value="C:nucleus"/>
    <property type="evidence" value="ECO:0007669"/>
    <property type="project" value="UniProtKB-SubCell"/>
</dbReference>
<evidence type="ECO:0000256" key="6">
    <source>
        <dbReference type="ARBA" id="ARBA00022833"/>
    </source>
</evidence>
<accession>A0A4U0VDM8</accession>
<evidence type="ECO:0000256" key="7">
    <source>
        <dbReference type="ARBA" id="ARBA00023242"/>
    </source>
</evidence>
<evidence type="ECO:0000256" key="9">
    <source>
        <dbReference type="SAM" id="MobiDB-lite"/>
    </source>
</evidence>
<evidence type="ECO:0000256" key="3">
    <source>
        <dbReference type="ARBA" id="ARBA00022723"/>
    </source>
</evidence>
<dbReference type="Gene3D" id="4.10.1000.30">
    <property type="match status" value="1"/>
</dbReference>
<evidence type="ECO:0000256" key="4">
    <source>
        <dbReference type="ARBA" id="ARBA00022737"/>
    </source>
</evidence>
<feature type="region of interest" description="Disordered" evidence="9">
    <location>
        <begin position="529"/>
        <end position="552"/>
    </location>
</feature>
<evidence type="ECO:0000256" key="8">
    <source>
        <dbReference type="PROSITE-ProRule" id="PRU00723"/>
    </source>
</evidence>
<evidence type="ECO:0000313" key="12">
    <source>
        <dbReference type="Proteomes" id="UP000310066"/>
    </source>
</evidence>
<comment type="caution">
    <text evidence="11">The sequence shown here is derived from an EMBL/GenBank/DDBJ whole genome shotgun (WGS) entry which is preliminary data.</text>
</comment>
<gene>
    <name evidence="11" type="ORF">B0A54_02615</name>
</gene>
<keyword evidence="4" id="KW-0677">Repeat</keyword>
<dbReference type="GO" id="GO:0008143">
    <property type="term" value="F:poly(A) binding"/>
    <property type="evidence" value="ECO:0007669"/>
    <property type="project" value="InterPro"/>
</dbReference>
<feature type="zinc finger region" description="C3H1-type" evidence="8">
    <location>
        <begin position="417"/>
        <end position="442"/>
    </location>
</feature>
<keyword evidence="7" id="KW-0539">Nucleus</keyword>
<name>A0A4U0VDM8_9PEZI</name>
<evidence type="ECO:0000259" key="10">
    <source>
        <dbReference type="PROSITE" id="PS50103"/>
    </source>
</evidence>
<dbReference type="InterPro" id="IPR000571">
    <property type="entry name" value="Znf_CCCH"/>
</dbReference>
<dbReference type="Pfam" id="PF22683">
    <property type="entry name" value="Nab2-like_zf-CCCH"/>
    <property type="match status" value="1"/>
</dbReference>
<dbReference type="GO" id="GO:0008270">
    <property type="term" value="F:zinc ion binding"/>
    <property type="evidence" value="ECO:0007669"/>
    <property type="project" value="UniProtKB-KW"/>
</dbReference>
<organism evidence="11 12">
    <name type="scientific">Friedmanniomyces endolithicus</name>
    <dbReference type="NCBI Taxonomy" id="329885"/>
    <lineage>
        <taxon>Eukaryota</taxon>
        <taxon>Fungi</taxon>
        <taxon>Dikarya</taxon>
        <taxon>Ascomycota</taxon>
        <taxon>Pezizomycotina</taxon>
        <taxon>Dothideomycetes</taxon>
        <taxon>Dothideomycetidae</taxon>
        <taxon>Mycosphaerellales</taxon>
        <taxon>Teratosphaeriaceae</taxon>
        <taxon>Friedmanniomyces</taxon>
    </lineage>
</organism>
<dbReference type="EMBL" id="NAJP01000006">
    <property type="protein sequence ID" value="TKA47137.1"/>
    <property type="molecule type" value="Genomic_DNA"/>
</dbReference>
<keyword evidence="6 8" id="KW-0862">Zinc</keyword>
<dbReference type="Proteomes" id="UP000310066">
    <property type="component" value="Unassembled WGS sequence"/>
</dbReference>
<evidence type="ECO:0000256" key="1">
    <source>
        <dbReference type="ARBA" id="ARBA00004123"/>
    </source>
</evidence>
<evidence type="ECO:0000256" key="5">
    <source>
        <dbReference type="ARBA" id="ARBA00022771"/>
    </source>
</evidence>
<dbReference type="GO" id="GO:0043488">
    <property type="term" value="P:regulation of mRNA stability"/>
    <property type="evidence" value="ECO:0007669"/>
    <property type="project" value="InterPro"/>
</dbReference>
<dbReference type="OrthoDB" id="438553at2759"/>
<sequence length="552" mass="58355">MGDIQVDAGSALAQTIQAAAQAKLMENGWAPEENDTTLSEYVTMMLVNGKDMQGVQSELGGELLGVGEDDPQVAEFTRWLFDQARNLSGHSAAVPVVADAGMEGAPISTTEGADASSIMDEQMGDAAVDGAYVQTHIFPPKRGLTLSRPSGPKAMRNGSEPTRGRGRGGRMLGQMNRSMDRAQDDPLRRIKGAASGAARVDGHANRSPRGPRGQGAASGIQRAMNGGGGARGGHSMQQAMNNPMMNQMPQDQQMMFMQMMEMQANMMANMMQNGGQTPTTATNGMGANRGRGGKSMFDRIDKRGGGAHRGGRHTTAQDGDDTASSGMDIDRPLEPERTASNPFDTMCKFNHKCLNPDCPFAHQSPANTRPGISLDMSDTCPFGPACQNTKCLSRHPSPAQRSGGVAAVSAMSTGSGAKSEVVCRFYPNCSAGAQCPFKHPDQRACRNGADCSVDGCPFAHSRIACRYNPCTRRECPYKHAEGQRRGVFADKVWTAEGDGSAGAQEAMRGGKSGRFAGLAEEAGREELILPGQQERLPSNGVNGGQGMAMESA</sequence>